<dbReference type="Pfam" id="PF17263">
    <property type="entry name" value="DUF5329"/>
    <property type="match status" value="1"/>
</dbReference>
<reference evidence="1" key="1">
    <citation type="submission" date="2018-06" db="EMBL/GenBank/DDBJ databases">
        <authorList>
            <person name="Zhirakovskaya E."/>
        </authorList>
    </citation>
    <scope>NUCLEOTIDE SEQUENCE</scope>
</reference>
<dbReference type="EMBL" id="UOFR01000057">
    <property type="protein sequence ID" value="VAW98128.1"/>
    <property type="molecule type" value="Genomic_DNA"/>
</dbReference>
<protein>
    <recommendedName>
        <fullName evidence="2">DUF5329 domain-containing protein</fullName>
    </recommendedName>
</protein>
<proteinExistence type="predicted"/>
<dbReference type="AlphaFoldDB" id="A0A3B0ZX67"/>
<dbReference type="InterPro" id="IPR035242">
    <property type="entry name" value="DUF5329"/>
</dbReference>
<accession>A0A3B0ZX67</accession>
<gene>
    <name evidence="1" type="ORF">MNBD_GAMMA21-2597</name>
</gene>
<organism evidence="1">
    <name type="scientific">hydrothermal vent metagenome</name>
    <dbReference type="NCBI Taxonomy" id="652676"/>
    <lineage>
        <taxon>unclassified sequences</taxon>
        <taxon>metagenomes</taxon>
        <taxon>ecological metagenomes</taxon>
    </lineage>
</organism>
<sequence length="132" mass="15316">MGCAKRFRTIKMTMNKKLIKLFVLLFFVSGVGYADVPTKQVKEVKHLLSFVRDSGCIINRNGSEYPSAKGVKHIQRKYDYFRDDIKSTEDFIELAATKSTMSGKYYTVTCPGKEKIKTQDWLLTELKRFREN</sequence>
<evidence type="ECO:0008006" key="2">
    <source>
        <dbReference type="Google" id="ProtNLM"/>
    </source>
</evidence>
<evidence type="ECO:0000313" key="1">
    <source>
        <dbReference type="EMBL" id="VAW98128.1"/>
    </source>
</evidence>
<name>A0A3B0ZX67_9ZZZZ</name>